<evidence type="ECO:0000313" key="1">
    <source>
        <dbReference type="EMBL" id="MBA9027026.1"/>
    </source>
</evidence>
<gene>
    <name evidence="1" type="ORF">HNP81_002316</name>
</gene>
<keyword evidence="2" id="KW-1185">Reference proteome</keyword>
<dbReference type="RefSeq" id="WP_028391345.1">
    <property type="nucleotide sequence ID" value="NZ_JACJHX010000006.1"/>
</dbReference>
<name>A0ABR6CQ30_9BACI</name>
<evidence type="ECO:0008006" key="3">
    <source>
        <dbReference type="Google" id="ProtNLM"/>
    </source>
</evidence>
<proteinExistence type="predicted"/>
<dbReference type="Proteomes" id="UP000626697">
    <property type="component" value="Unassembled WGS sequence"/>
</dbReference>
<reference evidence="1 2" key="1">
    <citation type="submission" date="2020-08" db="EMBL/GenBank/DDBJ databases">
        <title>Genomic Encyclopedia of Type Strains, Phase IV (KMG-IV): sequencing the most valuable type-strain genomes for metagenomic binning, comparative biology and taxonomic classification.</title>
        <authorList>
            <person name="Goeker M."/>
        </authorList>
    </citation>
    <scope>NUCLEOTIDE SEQUENCE [LARGE SCALE GENOMIC DNA]</scope>
    <source>
        <strain evidence="1 2">DSM 105481</strain>
    </source>
</reference>
<organism evidence="1 2">
    <name type="scientific">Peribacillus huizhouensis</name>
    <dbReference type="NCBI Taxonomy" id="1501239"/>
    <lineage>
        <taxon>Bacteria</taxon>
        <taxon>Bacillati</taxon>
        <taxon>Bacillota</taxon>
        <taxon>Bacilli</taxon>
        <taxon>Bacillales</taxon>
        <taxon>Bacillaceae</taxon>
        <taxon>Peribacillus</taxon>
    </lineage>
</organism>
<dbReference type="InterPro" id="IPR049744">
    <property type="entry name" value="CC/Se_fam"/>
</dbReference>
<sequence>MIIEIEEQAKKWIEAKGNTITVKNLVVNGCCSVGIQEIVAVPGKPKYLEQYREMRMDHLSVYVQNNITVQNKLLLKLSGISFLKSISVTALQ</sequence>
<accession>A0ABR6CQ30</accession>
<dbReference type="NCBIfam" id="NF041239">
    <property type="entry name" value="Moor_selen_rel"/>
    <property type="match status" value="1"/>
</dbReference>
<protein>
    <recommendedName>
        <fullName evidence="3">Fe-S oxidoreductase</fullName>
    </recommendedName>
</protein>
<dbReference type="EMBL" id="JACJHX010000006">
    <property type="protein sequence ID" value="MBA9027026.1"/>
    <property type="molecule type" value="Genomic_DNA"/>
</dbReference>
<evidence type="ECO:0000313" key="2">
    <source>
        <dbReference type="Proteomes" id="UP000626697"/>
    </source>
</evidence>
<comment type="caution">
    <text evidence="1">The sequence shown here is derived from an EMBL/GenBank/DDBJ whole genome shotgun (WGS) entry which is preliminary data.</text>
</comment>